<proteinExistence type="predicted"/>
<dbReference type="AlphaFoldDB" id="A0A068VBL9"/>
<feature type="transmembrane region" description="Helical" evidence="4">
    <location>
        <begin position="181"/>
        <end position="206"/>
    </location>
</feature>
<sequence>MGDVTLYVVDEAFMSTPRHHHYYHYHSPPPPPPPPSALCRICHEAELESCKSLESPCACSGTVKFAHRDCIQRWCNEKGNTICELCLQKFEPGYTAPPKKAQLMDSTAARVSIRESTETPTREREHEIGGEEMVDVEYSECSSAADTTASYCRSVALIFTALLLLRHMLALISAGTGDYPFTLLTLLIIRATGILLPMYILIRIITAIQNSVRRTRNYEVSEGETYPVFHDRQQRR</sequence>
<dbReference type="InParanoid" id="A0A068VBL9"/>
<protein>
    <recommendedName>
        <fullName evidence="5">RING-CH-type domain-containing protein</fullName>
    </recommendedName>
</protein>
<dbReference type="InterPro" id="IPR013083">
    <property type="entry name" value="Znf_RING/FYVE/PHD"/>
</dbReference>
<dbReference type="Proteomes" id="UP000295252">
    <property type="component" value="Chromosome I"/>
</dbReference>
<name>A0A068VBL9_COFCA</name>
<dbReference type="PANTHER" id="PTHR23012">
    <property type="entry name" value="RING/FYVE/PHD ZINC FINGER DOMAIN-CONTAINING"/>
    <property type="match status" value="1"/>
</dbReference>
<dbReference type="PhylomeDB" id="A0A068VBL9"/>
<reference evidence="7" key="1">
    <citation type="journal article" date="2014" name="Science">
        <title>The coffee genome provides insight into the convergent evolution of caffeine biosynthesis.</title>
        <authorList>
            <person name="Denoeud F."/>
            <person name="Carretero-Paulet L."/>
            <person name="Dereeper A."/>
            <person name="Droc G."/>
            <person name="Guyot R."/>
            <person name="Pietrella M."/>
            <person name="Zheng C."/>
            <person name="Alberti A."/>
            <person name="Anthony F."/>
            <person name="Aprea G."/>
            <person name="Aury J.M."/>
            <person name="Bento P."/>
            <person name="Bernard M."/>
            <person name="Bocs S."/>
            <person name="Campa C."/>
            <person name="Cenci A."/>
            <person name="Combes M.C."/>
            <person name="Crouzillat D."/>
            <person name="Da Silva C."/>
            <person name="Daddiego L."/>
            <person name="De Bellis F."/>
            <person name="Dussert S."/>
            <person name="Garsmeur O."/>
            <person name="Gayraud T."/>
            <person name="Guignon V."/>
            <person name="Jahn K."/>
            <person name="Jamilloux V."/>
            <person name="Joet T."/>
            <person name="Labadie K."/>
            <person name="Lan T."/>
            <person name="Leclercq J."/>
            <person name="Lepelley M."/>
            <person name="Leroy T."/>
            <person name="Li L.T."/>
            <person name="Librado P."/>
            <person name="Lopez L."/>
            <person name="Munoz A."/>
            <person name="Noel B."/>
            <person name="Pallavicini A."/>
            <person name="Perrotta G."/>
            <person name="Poncet V."/>
            <person name="Pot D."/>
            <person name="Priyono X."/>
            <person name="Rigoreau M."/>
            <person name="Rouard M."/>
            <person name="Rozas J."/>
            <person name="Tranchant-Dubreuil C."/>
            <person name="VanBuren R."/>
            <person name="Zhang Q."/>
            <person name="Andrade A.C."/>
            <person name="Argout X."/>
            <person name="Bertrand B."/>
            <person name="de Kochko A."/>
            <person name="Graziosi G."/>
            <person name="Henry R.J."/>
            <person name="Jayarama X."/>
            <person name="Ming R."/>
            <person name="Nagai C."/>
            <person name="Rounsley S."/>
            <person name="Sankoff D."/>
            <person name="Giuliano G."/>
            <person name="Albert V.A."/>
            <person name="Wincker P."/>
            <person name="Lashermes P."/>
        </authorList>
    </citation>
    <scope>NUCLEOTIDE SEQUENCE [LARGE SCALE GENOMIC DNA]</scope>
    <source>
        <strain evidence="7">cv. DH200-94</strain>
    </source>
</reference>
<dbReference type="FunCoup" id="A0A068VBL9">
    <property type="interactions" value="30"/>
</dbReference>
<evidence type="ECO:0000256" key="3">
    <source>
        <dbReference type="ARBA" id="ARBA00022833"/>
    </source>
</evidence>
<keyword evidence="4" id="KW-0812">Transmembrane</keyword>
<dbReference type="InterPro" id="IPR022143">
    <property type="entry name" value="DUF3675"/>
</dbReference>
<dbReference type="InterPro" id="IPR033275">
    <property type="entry name" value="MARCH-like"/>
</dbReference>
<keyword evidence="4" id="KW-0472">Membrane</keyword>
<dbReference type="STRING" id="49390.A0A068VBL9"/>
<keyword evidence="2" id="KW-0863">Zinc-finger</keyword>
<feature type="transmembrane region" description="Helical" evidence="4">
    <location>
        <begin position="155"/>
        <end position="175"/>
    </location>
</feature>
<dbReference type="Gene3D" id="3.30.40.10">
    <property type="entry name" value="Zinc/RING finger domain, C3HC4 (zinc finger)"/>
    <property type="match status" value="1"/>
</dbReference>
<evidence type="ECO:0000256" key="4">
    <source>
        <dbReference type="SAM" id="Phobius"/>
    </source>
</evidence>
<dbReference type="OrthoDB" id="264354at2759"/>
<evidence type="ECO:0000259" key="5">
    <source>
        <dbReference type="PROSITE" id="PS51292"/>
    </source>
</evidence>
<feature type="domain" description="RING-CH-type" evidence="5">
    <location>
        <begin position="31"/>
        <end position="93"/>
    </location>
</feature>
<keyword evidence="3" id="KW-0862">Zinc</keyword>
<dbReference type="SUPFAM" id="SSF57850">
    <property type="entry name" value="RING/U-box"/>
    <property type="match status" value="1"/>
</dbReference>
<dbReference type="Pfam" id="PF12428">
    <property type="entry name" value="DUF3675"/>
    <property type="match status" value="1"/>
</dbReference>
<dbReference type="PROSITE" id="PS51292">
    <property type="entry name" value="ZF_RING_CH"/>
    <property type="match status" value="1"/>
</dbReference>
<evidence type="ECO:0000256" key="2">
    <source>
        <dbReference type="ARBA" id="ARBA00022771"/>
    </source>
</evidence>
<dbReference type="Gramene" id="CDP17078">
    <property type="protein sequence ID" value="CDP17078"/>
    <property type="gene ID" value="GSCOC_T00004990001"/>
</dbReference>
<evidence type="ECO:0000313" key="7">
    <source>
        <dbReference type="Proteomes" id="UP000295252"/>
    </source>
</evidence>
<dbReference type="PANTHER" id="PTHR23012:SF180">
    <property type="entry name" value="RING_FYVE_PHD ZINC FINGER SUPERFAMILY PROTEIN"/>
    <property type="match status" value="1"/>
</dbReference>
<keyword evidence="4" id="KW-1133">Transmembrane helix</keyword>
<dbReference type="GO" id="GO:0004842">
    <property type="term" value="F:ubiquitin-protein transferase activity"/>
    <property type="evidence" value="ECO:0007669"/>
    <property type="project" value="TreeGrafter"/>
</dbReference>
<dbReference type="OMA" id="LPMYILV"/>
<accession>A0A068VBL9</accession>
<dbReference type="GO" id="GO:0016567">
    <property type="term" value="P:protein ubiquitination"/>
    <property type="evidence" value="ECO:0007669"/>
    <property type="project" value="TreeGrafter"/>
</dbReference>
<organism evidence="6 7">
    <name type="scientific">Coffea canephora</name>
    <name type="common">Robusta coffee</name>
    <dbReference type="NCBI Taxonomy" id="49390"/>
    <lineage>
        <taxon>Eukaryota</taxon>
        <taxon>Viridiplantae</taxon>
        <taxon>Streptophyta</taxon>
        <taxon>Embryophyta</taxon>
        <taxon>Tracheophyta</taxon>
        <taxon>Spermatophyta</taxon>
        <taxon>Magnoliopsida</taxon>
        <taxon>eudicotyledons</taxon>
        <taxon>Gunneridae</taxon>
        <taxon>Pentapetalae</taxon>
        <taxon>asterids</taxon>
        <taxon>lamiids</taxon>
        <taxon>Gentianales</taxon>
        <taxon>Rubiaceae</taxon>
        <taxon>Ixoroideae</taxon>
        <taxon>Gardenieae complex</taxon>
        <taxon>Bertiereae - Coffeeae clade</taxon>
        <taxon>Coffeeae</taxon>
        <taxon>Coffea</taxon>
    </lineage>
</organism>
<keyword evidence="7" id="KW-1185">Reference proteome</keyword>
<dbReference type="FunFam" id="3.30.40.10:FF:000318">
    <property type="entry name" value="E3 ubiquitin-protein ligase MARCH4"/>
    <property type="match status" value="1"/>
</dbReference>
<dbReference type="InterPro" id="IPR011016">
    <property type="entry name" value="Znf_RING-CH"/>
</dbReference>
<dbReference type="Pfam" id="PF12906">
    <property type="entry name" value="RINGv"/>
    <property type="match status" value="1"/>
</dbReference>
<evidence type="ECO:0000313" key="6">
    <source>
        <dbReference type="EMBL" id="CDP17078.1"/>
    </source>
</evidence>
<dbReference type="SMART" id="SM00744">
    <property type="entry name" value="RINGv"/>
    <property type="match status" value="1"/>
</dbReference>
<dbReference type="GO" id="GO:0016020">
    <property type="term" value="C:membrane"/>
    <property type="evidence" value="ECO:0007669"/>
    <property type="project" value="TreeGrafter"/>
</dbReference>
<keyword evidence="1" id="KW-0479">Metal-binding</keyword>
<dbReference type="EMBL" id="HG739228">
    <property type="protein sequence ID" value="CDP17078.1"/>
    <property type="molecule type" value="Genomic_DNA"/>
</dbReference>
<gene>
    <name evidence="6" type="ORF">GSCOC_T00004990001</name>
</gene>
<evidence type="ECO:0000256" key="1">
    <source>
        <dbReference type="ARBA" id="ARBA00022723"/>
    </source>
</evidence>
<dbReference type="CDD" id="cd16495">
    <property type="entry name" value="RING_CH-C4HC3_MARCH"/>
    <property type="match status" value="1"/>
</dbReference>
<dbReference type="GO" id="GO:0008270">
    <property type="term" value="F:zinc ion binding"/>
    <property type="evidence" value="ECO:0007669"/>
    <property type="project" value="UniProtKB-KW"/>
</dbReference>